<protein>
    <submittedName>
        <fullName evidence="1">Uncharacterized protein</fullName>
    </submittedName>
</protein>
<keyword evidence="2" id="KW-1185">Reference proteome</keyword>
<gene>
    <name evidence="1" type="ORF">MM35RIKEN_16900</name>
</gene>
<keyword evidence="1" id="KW-0614">Plasmid</keyword>
<dbReference type="RefSeq" id="WP_212821117.1">
    <property type="nucleotide sequence ID" value="NZ_AP023416.1"/>
</dbReference>
<evidence type="ECO:0000313" key="2">
    <source>
        <dbReference type="Proteomes" id="UP000681343"/>
    </source>
</evidence>
<organism evidence="1 2">
    <name type="scientific">Vescimonas fastidiosa</name>
    <dbReference type="NCBI Taxonomy" id="2714353"/>
    <lineage>
        <taxon>Bacteria</taxon>
        <taxon>Bacillati</taxon>
        <taxon>Bacillota</taxon>
        <taxon>Clostridia</taxon>
        <taxon>Eubacteriales</taxon>
        <taxon>Oscillospiraceae</taxon>
        <taxon>Vescimonas</taxon>
    </lineage>
</organism>
<dbReference type="Proteomes" id="UP000681343">
    <property type="component" value="Plasmid pMM35_01"/>
</dbReference>
<accession>A0A810PSF8</accession>
<geneLocation type="plasmid" evidence="1 2">
    <name>pMM35_01</name>
</geneLocation>
<proteinExistence type="predicted"/>
<dbReference type="AlphaFoldDB" id="A0A810PSF8"/>
<sequence length="147" mass="16686">MAYPYFNPYYPQPMPDNLMQMRQMQQPQMPPMQQPMSQPVQQNPIAQGGVQWVSGEQEARGYLIAPNSAVALWDSTAPTVYLKQADASGKPTLKIYDLVERTETTPNAPQKPGVEFVTREEFDRLAVLVGEIKGKKKRKVEEDEDDE</sequence>
<evidence type="ECO:0000313" key="1">
    <source>
        <dbReference type="EMBL" id="BCK79498.1"/>
    </source>
</evidence>
<reference evidence="1" key="1">
    <citation type="submission" date="2020-09" db="EMBL/GenBank/DDBJ databases">
        <title>New species isolated from human feces.</title>
        <authorList>
            <person name="Kitahara M."/>
            <person name="Shigeno Y."/>
            <person name="Shime M."/>
            <person name="Matsumoto Y."/>
            <person name="Nakamura S."/>
            <person name="Motooka D."/>
            <person name="Fukuoka S."/>
            <person name="Nishikawa H."/>
            <person name="Benno Y."/>
        </authorList>
    </citation>
    <scope>NUCLEOTIDE SEQUENCE</scope>
    <source>
        <strain evidence="1">MM35</strain>
        <plasmid evidence="1">pMM35_01</plasmid>
    </source>
</reference>
<dbReference type="KEGG" id="vfa:MM35RIKEN_16900"/>
<name>A0A810PSF8_9FIRM</name>
<dbReference type="EMBL" id="AP023416">
    <property type="protein sequence ID" value="BCK79498.1"/>
    <property type="molecule type" value="Genomic_DNA"/>
</dbReference>